<reference evidence="2" key="1">
    <citation type="journal article" date="2019" name="Sci. Rep.">
        <title>Draft genome of Tanacetum cinerariifolium, the natural source of mosquito coil.</title>
        <authorList>
            <person name="Yamashiro T."/>
            <person name="Shiraishi A."/>
            <person name="Satake H."/>
            <person name="Nakayama K."/>
        </authorList>
    </citation>
    <scope>NUCLEOTIDE SEQUENCE</scope>
</reference>
<proteinExistence type="predicted"/>
<evidence type="ECO:0000313" key="2">
    <source>
        <dbReference type="EMBL" id="GFD55183.1"/>
    </source>
</evidence>
<name>A0A699X7V9_TANCI</name>
<accession>A0A699X7V9</accession>
<dbReference type="EMBL" id="BKCJ011814910">
    <property type="protein sequence ID" value="GFD55183.1"/>
    <property type="molecule type" value="Genomic_DNA"/>
</dbReference>
<feature type="region of interest" description="Disordered" evidence="1">
    <location>
        <begin position="53"/>
        <end position="76"/>
    </location>
</feature>
<comment type="caution">
    <text evidence="2">The sequence shown here is derived from an EMBL/GenBank/DDBJ whole genome shotgun (WGS) entry which is preliminary data.</text>
</comment>
<sequence length="94" mass="10320">QQYARMTLLNPQRHMVPTVVLTKSKFVPLTVARQVTTAVSPNTVTRPRPAKTVATKPYLPPRRHINHSPSPKASTFPLKVTAAKAPMVNAVKGK</sequence>
<feature type="non-terminal residue" evidence="2">
    <location>
        <position position="1"/>
    </location>
</feature>
<protein>
    <submittedName>
        <fullName evidence="2">Uncharacterized protein</fullName>
    </submittedName>
</protein>
<dbReference type="AlphaFoldDB" id="A0A699X7V9"/>
<gene>
    <name evidence="2" type="ORF">Tci_927152</name>
</gene>
<organism evidence="2">
    <name type="scientific">Tanacetum cinerariifolium</name>
    <name type="common">Dalmatian daisy</name>
    <name type="synonym">Chrysanthemum cinerariifolium</name>
    <dbReference type="NCBI Taxonomy" id="118510"/>
    <lineage>
        <taxon>Eukaryota</taxon>
        <taxon>Viridiplantae</taxon>
        <taxon>Streptophyta</taxon>
        <taxon>Embryophyta</taxon>
        <taxon>Tracheophyta</taxon>
        <taxon>Spermatophyta</taxon>
        <taxon>Magnoliopsida</taxon>
        <taxon>eudicotyledons</taxon>
        <taxon>Gunneridae</taxon>
        <taxon>Pentapetalae</taxon>
        <taxon>asterids</taxon>
        <taxon>campanulids</taxon>
        <taxon>Asterales</taxon>
        <taxon>Asteraceae</taxon>
        <taxon>Asteroideae</taxon>
        <taxon>Anthemideae</taxon>
        <taxon>Anthemidinae</taxon>
        <taxon>Tanacetum</taxon>
    </lineage>
</organism>
<evidence type="ECO:0000256" key="1">
    <source>
        <dbReference type="SAM" id="MobiDB-lite"/>
    </source>
</evidence>